<keyword evidence="1" id="KW-0812">Transmembrane</keyword>
<dbReference type="EMBL" id="BJNY01000021">
    <property type="protein sequence ID" value="GED07507.1"/>
    <property type="molecule type" value="Genomic_DNA"/>
</dbReference>
<accession>A0A4Y4DS96</accession>
<protein>
    <submittedName>
        <fullName evidence="2">Uncharacterized protein</fullName>
    </submittedName>
</protein>
<sequence length="107" mass="11621">MSAPAANKPRRQTLRRYALLLAQMAAGIGLGLGLARVMRLPEEQIALIGTLITLVTWLAEESFTLPDKETRWGALIHGALRFLALVGFIMALQSLAALNGWEPALRG</sequence>
<feature type="transmembrane region" description="Helical" evidence="1">
    <location>
        <begin position="17"/>
        <end position="38"/>
    </location>
</feature>
<organism evidence="2 3">
    <name type="scientific">Glutamicibacter uratoxydans</name>
    <name type="common">Arthrobacter uratoxydans</name>
    <dbReference type="NCBI Taxonomy" id="43667"/>
    <lineage>
        <taxon>Bacteria</taxon>
        <taxon>Bacillati</taxon>
        <taxon>Actinomycetota</taxon>
        <taxon>Actinomycetes</taxon>
        <taxon>Micrococcales</taxon>
        <taxon>Micrococcaceae</taxon>
        <taxon>Glutamicibacter</taxon>
    </lineage>
</organism>
<gene>
    <name evidence="2" type="ORF">AUR04nite_30390</name>
</gene>
<proteinExistence type="predicted"/>
<keyword evidence="1" id="KW-0472">Membrane</keyword>
<keyword evidence="3" id="KW-1185">Reference proteome</keyword>
<dbReference type="Proteomes" id="UP000316612">
    <property type="component" value="Unassembled WGS sequence"/>
</dbReference>
<dbReference type="OrthoDB" id="4952336at2"/>
<evidence type="ECO:0000313" key="2">
    <source>
        <dbReference type="EMBL" id="GED07507.1"/>
    </source>
</evidence>
<reference evidence="2 3" key="1">
    <citation type="submission" date="2019-06" db="EMBL/GenBank/DDBJ databases">
        <title>Whole genome shotgun sequence of Glutamicibacter uratoxydans NBRC 15515.</title>
        <authorList>
            <person name="Hosoyama A."/>
            <person name="Uohara A."/>
            <person name="Ohji S."/>
            <person name="Ichikawa N."/>
        </authorList>
    </citation>
    <scope>NUCLEOTIDE SEQUENCE [LARGE SCALE GENOMIC DNA]</scope>
    <source>
        <strain evidence="2 3">NBRC 15515</strain>
    </source>
</reference>
<dbReference type="RefSeq" id="WP_141366687.1">
    <property type="nucleotide sequence ID" value="NZ_BAAAJL010000010.1"/>
</dbReference>
<evidence type="ECO:0000313" key="3">
    <source>
        <dbReference type="Proteomes" id="UP000316612"/>
    </source>
</evidence>
<keyword evidence="1" id="KW-1133">Transmembrane helix</keyword>
<name>A0A4Y4DS96_GLUUR</name>
<evidence type="ECO:0000256" key="1">
    <source>
        <dbReference type="SAM" id="Phobius"/>
    </source>
</evidence>
<comment type="caution">
    <text evidence="2">The sequence shown here is derived from an EMBL/GenBank/DDBJ whole genome shotgun (WGS) entry which is preliminary data.</text>
</comment>
<dbReference type="AlphaFoldDB" id="A0A4Y4DS96"/>
<feature type="transmembrane region" description="Helical" evidence="1">
    <location>
        <begin position="80"/>
        <end position="101"/>
    </location>
</feature>
<feature type="transmembrane region" description="Helical" evidence="1">
    <location>
        <begin position="44"/>
        <end position="59"/>
    </location>
</feature>